<dbReference type="KEGG" id="osn:118762057"/>
<name>A0A7E6EN05_9MOLL</name>
<keyword evidence="2" id="KW-1185">Reference proteome</keyword>
<evidence type="ECO:0000313" key="3">
    <source>
        <dbReference type="RefSeq" id="XP_036356192.1"/>
    </source>
</evidence>
<feature type="chain" id="PRO_5028971178" evidence="1">
    <location>
        <begin position="31"/>
        <end position="123"/>
    </location>
</feature>
<dbReference type="SMR" id="A0A7E6EN05"/>
<feature type="signal peptide" evidence="1">
    <location>
        <begin position="1"/>
        <end position="30"/>
    </location>
</feature>
<accession>A0A7E6EN05</accession>
<evidence type="ECO:0000313" key="2">
    <source>
        <dbReference type="Proteomes" id="UP000515154"/>
    </source>
</evidence>
<evidence type="ECO:0000256" key="1">
    <source>
        <dbReference type="SAM" id="SignalP"/>
    </source>
</evidence>
<keyword evidence="1" id="KW-0732">Signal</keyword>
<gene>
    <name evidence="3" type="primary">LOC118762057</name>
</gene>
<sequence length="123" mass="14114">MFIRHHCQTRLQVILILSIVFSFWLQPSESPPPPPYNKGDRGGSFLYTIPARYINATLGPGTYRWIVRLYGEAAAYKNNIRRAPSDSHVCGPDGWCRHICRPTERKDWFLKDICGAFACCRPT</sequence>
<dbReference type="RefSeq" id="XP_036356192.1">
    <property type="nucleotide sequence ID" value="XM_036500299.1"/>
</dbReference>
<protein>
    <submittedName>
        <fullName evidence="3">Big defensin-like</fullName>
    </submittedName>
</protein>
<dbReference type="Gene3D" id="2.20.20.10">
    <property type="entry name" value="Anthopleurin-A"/>
    <property type="match status" value="1"/>
</dbReference>
<dbReference type="Proteomes" id="UP000515154">
    <property type="component" value="Unplaced"/>
</dbReference>
<proteinExistence type="predicted"/>
<dbReference type="AlphaFoldDB" id="A0A7E6EN05"/>
<dbReference type="InterPro" id="IPR023355">
    <property type="entry name" value="Myo_ane_neurotoxin_sf"/>
</dbReference>
<organism evidence="2 3">
    <name type="scientific">Octopus sinensis</name>
    <name type="common">East Asian common octopus</name>
    <dbReference type="NCBI Taxonomy" id="2607531"/>
    <lineage>
        <taxon>Eukaryota</taxon>
        <taxon>Metazoa</taxon>
        <taxon>Spiralia</taxon>
        <taxon>Lophotrochozoa</taxon>
        <taxon>Mollusca</taxon>
        <taxon>Cephalopoda</taxon>
        <taxon>Coleoidea</taxon>
        <taxon>Octopodiformes</taxon>
        <taxon>Octopoda</taxon>
        <taxon>Incirrata</taxon>
        <taxon>Octopodidae</taxon>
        <taxon>Octopus</taxon>
    </lineage>
</organism>
<reference evidence="3" key="1">
    <citation type="submission" date="2025-08" db="UniProtKB">
        <authorList>
            <consortium name="RefSeq"/>
        </authorList>
    </citation>
    <scope>IDENTIFICATION</scope>
</reference>